<dbReference type="GO" id="GO:0005524">
    <property type="term" value="F:ATP binding"/>
    <property type="evidence" value="ECO:0007669"/>
    <property type="project" value="UniProtKB-KW"/>
</dbReference>
<sequence length="706" mass="77677">MTAAAEMRQPFLKGWRQCVKLTDSVNAVRGVGVRKAALLARLGVRTVYDLLTFYPRAYEDQSRITRIMDLAAGTRATVLGMIQQVTERQTRRRGFTVLTALVGDGTGYAQAVWFNQRFLKGKLRTGQRILLTGKVDYAYGGGGQMAFSPVTSFVLLGAQEDAAAHLGILPIYAATEGLTQKQLRQMTADVLAHAGEELTETLPEQIRAEYHLIGRSAAFSQIHFPKDTEELAAARRRLAFEELYLIQCGLLALKKQTAEDEEGIAHRANGALVARVRDALPFALTEDQEKVWAEISRDMEAPLPMRRLVQGDVGSGKTAIALLALVKTVESGCQGALMAPTEILARQHYDGLREFLTPLGIRVGFLSGRLTKKEHAEVLSALASHESDVVIGTHALIQEGVAFDRLGLVVTDEQHRFGVAQRSALEKKSGIVPDVLVMTATPIPRTMTLTVYGDLDVSRIEHLPPGRQPIRTFLRDETARAKIYAFVRREIERGRQAYVVCPLIEANEESDLPSAEEVYNELSCGSFRGIRCGLVHGRLKASDKEAVMRGFYAGEIKLLVATTVIEVGVNVPNATVLVVEHAERFGLAQLHQLRGRVGRGSDASYCILIAGRQAAGAERLRVIEETSDGFRLAEEDLRLRGPGQFFGAMQHGLGDLKIADVLADMDLLLLARRAALATVDDPAALDFVRPALLQQYREQFEHIREV</sequence>
<keyword evidence="8" id="KW-0238">DNA-binding</keyword>
<dbReference type="CDD" id="cd04488">
    <property type="entry name" value="RecG_wedge_OBF"/>
    <property type="match status" value="1"/>
</dbReference>
<keyword evidence="11" id="KW-0413">Isomerase</keyword>
<dbReference type="InterPro" id="IPR011545">
    <property type="entry name" value="DEAD/DEAH_box_helicase_dom"/>
</dbReference>
<evidence type="ECO:0000256" key="9">
    <source>
        <dbReference type="ARBA" id="ARBA00023172"/>
    </source>
</evidence>
<dbReference type="SUPFAM" id="SSF50249">
    <property type="entry name" value="Nucleic acid-binding proteins"/>
    <property type="match status" value="1"/>
</dbReference>
<keyword evidence="4 15" id="KW-0227">DNA damage</keyword>
<feature type="domain" description="Helicase C-terminal" evidence="17">
    <location>
        <begin position="482"/>
        <end position="638"/>
    </location>
</feature>
<dbReference type="STRING" id="638302.HMPREF0908_1234"/>
<dbReference type="PANTHER" id="PTHR47964">
    <property type="entry name" value="ATP-DEPENDENT DNA HELICASE HOMOLOG RECG, CHLOROPLASTIC"/>
    <property type="match status" value="1"/>
</dbReference>
<keyword evidence="19" id="KW-1185">Reference proteome</keyword>
<dbReference type="Pfam" id="PF17191">
    <property type="entry name" value="RecG_wedge"/>
    <property type="match status" value="1"/>
</dbReference>
<gene>
    <name evidence="18" type="primary">recG</name>
    <name evidence="18" type="ORF">HMPREF0908_1234</name>
</gene>
<dbReference type="AlphaFoldDB" id="C4V3Z0"/>
<evidence type="ECO:0000256" key="14">
    <source>
        <dbReference type="ARBA" id="ARBA00048988"/>
    </source>
</evidence>
<evidence type="ECO:0000256" key="10">
    <source>
        <dbReference type="ARBA" id="ARBA00023204"/>
    </source>
</evidence>
<keyword evidence="7 15" id="KW-0067">ATP-binding</keyword>
<evidence type="ECO:0000256" key="11">
    <source>
        <dbReference type="ARBA" id="ARBA00023235"/>
    </source>
</evidence>
<dbReference type="Proteomes" id="UP000005309">
    <property type="component" value="Unassembled WGS sequence"/>
</dbReference>
<dbReference type="Pfam" id="PF00270">
    <property type="entry name" value="DEAD"/>
    <property type="match status" value="1"/>
</dbReference>
<evidence type="ECO:0000256" key="13">
    <source>
        <dbReference type="ARBA" id="ARBA00034808"/>
    </source>
</evidence>
<evidence type="ECO:0000256" key="3">
    <source>
        <dbReference type="ARBA" id="ARBA00022741"/>
    </source>
</evidence>
<dbReference type="Pfam" id="PF00271">
    <property type="entry name" value="Helicase_C"/>
    <property type="match status" value="1"/>
</dbReference>
<dbReference type="eggNOG" id="COG1200">
    <property type="taxonomic scope" value="Bacteria"/>
</dbReference>
<keyword evidence="6 15" id="KW-0347">Helicase</keyword>
<keyword evidence="9 15" id="KW-0233">DNA recombination</keyword>
<dbReference type="InterPro" id="IPR014001">
    <property type="entry name" value="Helicase_ATP-bd"/>
</dbReference>
<evidence type="ECO:0000256" key="12">
    <source>
        <dbReference type="ARBA" id="ARBA00034617"/>
    </source>
</evidence>
<keyword evidence="3 15" id="KW-0547">Nucleotide-binding</keyword>
<dbReference type="EC" id="5.6.2.4" evidence="13 15"/>
<evidence type="ECO:0000259" key="17">
    <source>
        <dbReference type="PROSITE" id="PS51194"/>
    </source>
</evidence>
<protein>
    <recommendedName>
        <fullName evidence="2 15">ATP-dependent DNA helicase RecG</fullName>
        <ecNumber evidence="13 15">5.6.2.4</ecNumber>
    </recommendedName>
</protein>
<evidence type="ECO:0000259" key="16">
    <source>
        <dbReference type="PROSITE" id="PS51192"/>
    </source>
</evidence>
<dbReference type="GO" id="GO:0003677">
    <property type="term" value="F:DNA binding"/>
    <property type="evidence" value="ECO:0007669"/>
    <property type="project" value="UniProtKB-KW"/>
</dbReference>
<evidence type="ECO:0000256" key="15">
    <source>
        <dbReference type="RuleBase" id="RU363016"/>
    </source>
</evidence>
<evidence type="ECO:0000256" key="5">
    <source>
        <dbReference type="ARBA" id="ARBA00022801"/>
    </source>
</evidence>
<evidence type="ECO:0000256" key="1">
    <source>
        <dbReference type="ARBA" id="ARBA00007504"/>
    </source>
</evidence>
<comment type="catalytic activity">
    <reaction evidence="14 15">
        <text>ATP + H2O = ADP + phosphate + H(+)</text>
        <dbReference type="Rhea" id="RHEA:13065"/>
        <dbReference type="ChEBI" id="CHEBI:15377"/>
        <dbReference type="ChEBI" id="CHEBI:15378"/>
        <dbReference type="ChEBI" id="CHEBI:30616"/>
        <dbReference type="ChEBI" id="CHEBI:43474"/>
        <dbReference type="ChEBI" id="CHEBI:456216"/>
        <dbReference type="EC" id="5.6.2.4"/>
    </reaction>
</comment>
<dbReference type="InterPro" id="IPR001650">
    <property type="entry name" value="Helicase_C-like"/>
</dbReference>
<dbReference type="PANTHER" id="PTHR47964:SF1">
    <property type="entry name" value="ATP-DEPENDENT DNA HELICASE HOMOLOG RECG, CHLOROPLASTIC"/>
    <property type="match status" value="1"/>
</dbReference>
<dbReference type="GO" id="GO:0006310">
    <property type="term" value="P:DNA recombination"/>
    <property type="evidence" value="ECO:0007669"/>
    <property type="project" value="UniProtKB-UniRule"/>
</dbReference>
<dbReference type="InterPro" id="IPR033454">
    <property type="entry name" value="RecG_wedge"/>
</dbReference>
<evidence type="ECO:0000256" key="2">
    <source>
        <dbReference type="ARBA" id="ARBA00017846"/>
    </source>
</evidence>
<dbReference type="InterPro" id="IPR047112">
    <property type="entry name" value="RecG/Mfd"/>
</dbReference>
<feature type="domain" description="Helicase ATP-binding" evidence="16">
    <location>
        <begin position="298"/>
        <end position="460"/>
    </location>
</feature>
<dbReference type="Gene3D" id="3.40.50.300">
    <property type="entry name" value="P-loop containing nucleotide triphosphate hydrolases"/>
    <property type="match status" value="2"/>
</dbReference>
<comment type="function">
    <text evidence="15">Plays a critical role in recombination and DNA repair. Helps process Holliday junction intermediates to mature products by catalyzing branch migration. Has replication fork regression activity, unwinds stalled or blocked replication forks to make a HJ that can be resolved. Has a DNA unwinding activity characteristic of a DNA helicase with 3'-5' polarity.</text>
</comment>
<dbReference type="PROSITE" id="PS51192">
    <property type="entry name" value="HELICASE_ATP_BIND_1"/>
    <property type="match status" value="1"/>
</dbReference>
<reference evidence="18 19" key="1">
    <citation type="submission" date="2009-04" db="EMBL/GenBank/DDBJ databases">
        <authorList>
            <person name="Qin X."/>
            <person name="Bachman B."/>
            <person name="Battles P."/>
            <person name="Bell A."/>
            <person name="Bess C."/>
            <person name="Bickham C."/>
            <person name="Chaboub L."/>
            <person name="Chen D."/>
            <person name="Coyle M."/>
            <person name="Deiros D.R."/>
            <person name="Dinh H."/>
            <person name="Forbes L."/>
            <person name="Fowler G."/>
            <person name="Francisco L."/>
            <person name="Fu Q."/>
            <person name="Gubbala S."/>
            <person name="Hale W."/>
            <person name="Han Y."/>
            <person name="Hemphill L."/>
            <person name="Highlander S.K."/>
            <person name="Hirani K."/>
            <person name="Hogues M."/>
            <person name="Jackson L."/>
            <person name="Jakkamsetti A."/>
            <person name="Javaid M."/>
            <person name="Jiang H."/>
            <person name="Korchina V."/>
            <person name="Kovar C."/>
            <person name="Lara F."/>
            <person name="Lee S."/>
            <person name="Mata R."/>
            <person name="Mathew T."/>
            <person name="Moen C."/>
            <person name="Morales K."/>
            <person name="Munidasa M."/>
            <person name="Nazareth L."/>
            <person name="Ngo R."/>
            <person name="Nguyen L."/>
            <person name="Okwuonu G."/>
            <person name="Ongeri F."/>
            <person name="Patil S."/>
            <person name="Petrosino J."/>
            <person name="Pham C."/>
            <person name="Pham P."/>
            <person name="Pu L.-L."/>
            <person name="Puazo M."/>
            <person name="Raj R."/>
            <person name="Reid J."/>
            <person name="Rouhana J."/>
            <person name="Saada N."/>
            <person name="Shang Y."/>
            <person name="Simmons D."/>
            <person name="Thornton R."/>
            <person name="Warren J."/>
            <person name="Weissenberger G."/>
            <person name="Zhang J."/>
            <person name="Zhang L."/>
            <person name="Zhou C."/>
            <person name="Zhu D."/>
            <person name="Muzny D."/>
            <person name="Worley K."/>
            <person name="Gibbs R."/>
        </authorList>
    </citation>
    <scope>NUCLEOTIDE SEQUENCE [LARGE SCALE GENOMIC DNA]</scope>
    <source>
        <strain evidence="18 19">ATCC 43531</strain>
    </source>
</reference>
<dbReference type="GO" id="GO:0006281">
    <property type="term" value="P:DNA repair"/>
    <property type="evidence" value="ECO:0007669"/>
    <property type="project" value="UniProtKB-UniRule"/>
</dbReference>
<dbReference type="GO" id="GO:0043138">
    <property type="term" value="F:3'-5' DNA helicase activity"/>
    <property type="evidence" value="ECO:0007669"/>
    <property type="project" value="UniProtKB-EC"/>
</dbReference>
<comment type="catalytic activity">
    <reaction evidence="12 15">
        <text>Couples ATP hydrolysis with the unwinding of duplex DNA by translocating in the 3'-5' direction.</text>
        <dbReference type="EC" id="5.6.2.4"/>
    </reaction>
</comment>
<keyword evidence="5 15" id="KW-0378">Hydrolase</keyword>
<dbReference type="Gene3D" id="2.40.50.140">
    <property type="entry name" value="Nucleic acid-binding proteins"/>
    <property type="match status" value="1"/>
</dbReference>
<dbReference type="SMART" id="SM00490">
    <property type="entry name" value="HELICc"/>
    <property type="match status" value="2"/>
</dbReference>
<dbReference type="HOGENOM" id="CLU_005122_7_1_9"/>
<dbReference type="NCBIfam" id="NF008165">
    <property type="entry name" value="PRK10917.1-3"/>
    <property type="match status" value="1"/>
</dbReference>
<proteinExistence type="inferred from homology"/>
<dbReference type="InterPro" id="IPR004609">
    <property type="entry name" value="ATP-dep_DNA_helicase_RecG"/>
</dbReference>
<organism evidence="18 19">
    <name type="scientific">Selenomonas flueggei ATCC 43531</name>
    <dbReference type="NCBI Taxonomy" id="638302"/>
    <lineage>
        <taxon>Bacteria</taxon>
        <taxon>Bacillati</taxon>
        <taxon>Bacillota</taxon>
        <taxon>Negativicutes</taxon>
        <taxon>Selenomonadales</taxon>
        <taxon>Selenomonadaceae</taxon>
        <taxon>Selenomonas</taxon>
    </lineage>
</organism>
<dbReference type="SMART" id="SM00487">
    <property type="entry name" value="DEXDc"/>
    <property type="match status" value="1"/>
</dbReference>
<dbReference type="SUPFAM" id="SSF52540">
    <property type="entry name" value="P-loop containing nucleoside triphosphate hydrolases"/>
    <property type="match status" value="2"/>
</dbReference>
<dbReference type="InterPro" id="IPR045562">
    <property type="entry name" value="RecG_dom3_C"/>
</dbReference>
<evidence type="ECO:0000256" key="7">
    <source>
        <dbReference type="ARBA" id="ARBA00022840"/>
    </source>
</evidence>
<dbReference type="NCBIfam" id="TIGR00643">
    <property type="entry name" value="recG"/>
    <property type="match status" value="1"/>
</dbReference>
<evidence type="ECO:0000313" key="18">
    <source>
        <dbReference type="EMBL" id="EEQ48254.1"/>
    </source>
</evidence>
<evidence type="ECO:0000256" key="6">
    <source>
        <dbReference type="ARBA" id="ARBA00022806"/>
    </source>
</evidence>
<dbReference type="Pfam" id="PF19833">
    <property type="entry name" value="RecG_dom3_C"/>
    <property type="match status" value="1"/>
</dbReference>
<comment type="caution">
    <text evidence="18">The sequence shown here is derived from an EMBL/GenBank/DDBJ whole genome shotgun (WGS) entry which is preliminary data.</text>
</comment>
<dbReference type="CDD" id="cd17992">
    <property type="entry name" value="DEXHc_RecG"/>
    <property type="match status" value="1"/>
</dbReference>
<evidence type="ECO:0000313" key="19">
    <source>
        <dbReference type="Proteomes" id="UP000005309"/>
    </source>
</evidence>
<dbReference type="GO" id="GO:0016887">
    <property type="term" value="F:ATP hydrolysis activity"/>
    <property type="evidence" value="ECO:0007669"/>
    <property type="project" value="RHEA"/>
</dbReference>
<accession>C4V3Z0</accession>
<evidence type="ECO:0000256" key="4">
    <source>
        <dbReference type="ARBA" id="ARBA00022763"/>
    </source>
</evidence>
<dbReference type="InterPro" id="IPR012340">
    <property type="entry name" value="NA-bd_OB-fold"/>
</dbReference>
<dbReference type="PROSITE" id="PS51194">
    <property type="entry name" value="HELICASE_CTER"/>
    <property type="match status" value="1"/>
</dbReference>
<dbReference type="InterPro" id="IPR027417">
    <property type="entry name" value="P-loop_NTPase"/>
</dbReference>
<dbReference type="NCBIfam" id="NF008168">
    <property type="entry name" value="PRK10917.2-2"/>
    <property type="match status" value="1"/>
</dbReference>
<dbReference type="EMBL" id="ACLA01000020">
    <property type="protein sequence ID" value="EEQ48254.1"/>
    <property type="molecule type" value="Genomic_DNA"/>
</dbReference>
<keyword evidence="10 15" id="KW-0234">DNA repair</keyword>
<comment type="similarity">
    <text evidence="1 15">Belongs to the helicase family. RecG subfamily.</text>
</comment>
<evidence type="ECO:0000256" key="8">
    <source>
        <dbReference type="ARBA" id="ARBA00023125"/>
    </source>
</evidence>
<name>C4V3Z0_9FIRM</name>